<sequence>MAPRQSDSLDMSGSTKTLKQLVNAAASKNTALYDVTLATLRTCGKLSKRLLFCIDSSNMTADTTTLGYYISLTKDNIEALKEADAGSSDSPALIKVQYTSKYRRPDQTTKPPTTPATDDDNTGATSGGSTGQATIDPMVVQTYGMVADGQMIESTHPATMTEQQWNYVMITNSLLHGLVYNSLSSAIQIARQPAFKLKKSYFDPLDSPAGTTSDSDSTQSSDESMFFSIPDFQVVDDASVTITELKSTLQLSMAKHAFTSWSVEASASGGFDGISGGVTGSGSSSTSSSSTSTQSTALDSLHASYNFPRVKVFLDADDLEVSDNCQTLLSAIKTNQKPEDVATFRRKYGHIFASSVQLGGRLHSTRDSSTFTDTDTNAKKDAMKVAAGANFSSPFASASASIAHSQGSGSQSSDTSGSGSAKLTWETQGGETLLGSK</sequence>
<evidence type="ECO:0000256" key="1">
    <source>
        <dbReference type="SAM" id="MobiDB-lite"/>
    </source>
</evidence>
<keyword evidence="3" id="KW-1185">Reference proteome</keyword>
<evidence type="ECO:0008006" key="4">
    <source>
        <dbReference type="Google" id="ProtNLM"/>
    </source>
</evidence>
<proteinExistence type="predicted"/>
<feature type="compositionally biased region" description="Low complexity" evidence="1">
    <location>
        <begin position="402"/>
        <end position="421"/>
    </location>
</feature>
<feature type="region of interest" description="Disordered" evidence="1">
    <location>
        <begin position="97"/>
        <end position="134"/>
    </location>
</feature>
<organism evidence="2 3">
    <name type="scientific">Galerina marginata (strain CBS 339.88)</name>
    <dbReference type="NCBI Taxonomy" id="685588"/>
    <lineage>
        <taxon>Eukaryota</taxon>
        <taxon>Fungi</taxon>
        <taxon>Dikarya</taxon>
        <taxon>Basidiomycota</taxon>
        <taxon>Agaricomycotina</taxon>
        <taxon>Agaricomycetes</taxon>
        <taxon>Agaricomycetidae</taxon>
        <taxon>Agaricales</taxon>
        <taxon>Agaricineae</taxon>
        <taxon>Strophariaceae</taxon>
        <taxon>Galerina</taxon>
    </lineage>
</organism>
<reference evidence="3" key="1">
    <citation type="journal article" date="2014" name="Proc. Natl. Acad. Sci. U.S.A.">
        <title>Extensive sampling of basidiomycete genomes demonstrates inadequacy of the white-rot/brown-rot paradigm for wood decay fungi.</title>
        <authorList>
            <person name="Riley R."/>
            <person name="Salamov A.A."/>
            <person name="Brown D.W."/>
            <person name="Nagy L.G."/>
            <person name="Floudas D."/>
            <person name="Held B.W."/>
            <person name="Levasseur A."/>
            <person name="Lombard V."/>
            <person name="Morin E."/>
            <person name="Otillar R."/>
            <person name="Lindquist E.A."/>
            <person name="Sun H."/>
            <person name="LaButti K.M."/>
            <person name="Schmutz J."/>
            <person name="Jabbour D."/>
            <person name="Luo H."/>
            <person name="Baker S.E."/>
            <person name="Pisabarro A.G."/>
            <person name="Walton J.D."/>
            <person name="Blanchette R.A."/>
            <person name="Henrissat B."/>
            <person name="Martin F."/>
            <person name="Cullen D."/>
            <person name="Hibbett D.S."/>
            <person name="Grigoriev I.V."/>
        </authorList>
    </citation>
    <scope>NUCLEOTIDE SEQUENCE [LARGE SCALE GENOMIC DNA]</scope>
    <source>
        <strain evidence="3">CBS 339.88</strain>
    </source>
</reference>
<dbReference type="HOGENOM" id="CLU_700358_0_0_1"/>
<feature type="region of interest" description="Disordered" evidence="1">
    <location>
        <begin position="402"/>
        <end position="437"/>
    </location>
</feature>
<dbReference type="Proteomes" id="UP000027222">
    <property type="component" value="Unassembled WGS sequence"/>
</dbReference>
<evidence type="ECO:0000313" key="2">
    <source>
        <dbReference type="EMBL" id="KDR67846.1"/>
    </source>
</evidence>
<dbReference type="STRING" id="685588.A0A067SAF9"/>
<name>A0A067SAF9_GALM3</name>
<protein>
    <recommendedName>
        <fullName evidence="4">MACPF domain-containing protein</fullName>
    </recommendedName>
</protein>
<dbReference type="OrthoDB" id="2955550at2759"/>
<accession>A0A067SAF9</accession>
<dbReference type="EMBL" id="KL142412">
    <property type="protein sequence ID" value="KDR67846.1"/>
    <property type="molecule type" value="Genomic_DNA"/>
</dbReference>
<gene>
    <name evidence="2" type="ORF">GALMADRAFT_1064925</name>
</gene>
<evidence type="ECO:0000313" key="3">
    <source>
        <dbReference type="Proteomes" id="UP000027222"/>
    </source>
</evidence>
<dbReference type="AlphaFoldDB" id="A0A067SAF9"/>